<dbReference type="Gene3D" id="2.30.110.50">
    <property type="match status" value="2"/>
</dbReference>
<dbReference type="NCBIfam" id="TIGR01646">
    <property type="entry name" value="vgr_GE"/>
    <property type="match status" value="1"/>
</dbReference>
<dbReference type="InterPro" id="IPR018769">
    <property type="entry name" value="VgrG2_DUF2345"/>
</dbReference>
<feature type="compositionally biased region" description="Acidic residues" evidence="1">
    <location>
        <begin position="428"/>
        <end position="438"/>
    </location>
</feature>
<dbReference type="Pfam" id="PF04717">
    <property type="entry name" value="Phage_base_V"/>
    <property type="match status" value="1"/>
</dbReference>
<dbReference type="Gene3D" id="2.40.50.230">
    <property type="entry name" value="Gp5 N-terminal domain"/>
    <property type="match status" value="1"/>
</dbReference>
<gene>
    <name evidence="5" type="ORF">NCTC12151_00020</name>
</gene>
<dbReference type="EMBL" id="LS483470">
    <property type="protein sequence ID" value="SQI33854.1"/>
    <property type="molecule type" value="Genomic_DNA"/>
</dbReference>
<dbReference type="AlphaFoldDB" id="A0A2X4XBB3"/>
<dbReference type="Gene3D" id="3.55.50.10">
    <property type="entry name" value="Baseplate protein-like domains"/>
    <property type="match status" value="1"/>
</dbReference>
<dbReference type="SUPFAM" id="SSF69255">
    <property type="entry name" value="gp5 N-terminal domain-like"/>
    <property type="match status" value="1"/>
</dbReference>
<feature type="domain" description="DUF2345" evidence="3">
    <location>
        <begin position="760"/>
        <end position="895"/>
    </location>
</feature>
<proteinExistence type="predicted"/>
<evidence type="ECO:0000259" key="3">
    <source>
        <dbReference type="Pfam" id="PF10106"/>
    </source>
</evidence>
<feature type="domain" description="Putative type VI secretion system Rhs element associated Vgr" evidence="4">
    <location>
        <begin position="639"/>
        <end position="739"/>
    </location>
</feature>
<dbReference type="InterPro" id="IPR028244">
    <property type="entry name" value="T6SS_Rhs_Vgr_dom"/>
</dbReference>
<dbReference type="InterPro" id="IPR006531">
    <property type="entry name" value="Gp5/Vgr_OB"/>
</dbReference>
<keyword evidence="6" id="KW-1185">Reference proteome</keyword>
<dbReference type="Pfam" id="PF05954">
    <property type="entry name" value="Phage_GPD"/>
    <property type="match status" value="1"/>
</dbReference>
<reference evidence="5 6" key="1">
    <citation type="submission" date="2018-06" db="EMBL/GenBank/DDBJ databases">
        <authorList>
            <consortium name="Pathogen Informatics"/>
            <person name="Doyle S."/>
        </authorList>
    </citation>
    <scope>NUCLEOTIDE SEQUENCE [LARGE SCALE GENOMIC DNA]</scope>
    <source>
        <strain evidence="5 6">NCTC12151</strain>
    </source>
</reference>
<evidence type="ECO:0000259" key="2">
    <source>
        <dbReference type="Pfam" id="PF04717"/>
    </source>
</evidence>
<feature type="region of interest" description="Disordered" evidence="1">
    <location>
        <begin position="424"/>
        <end position="444"/>
    </location>
</feature>
<evidence type="ECO:0000313" key="5">
    <source>
        <dbReference type="EMBL" id="SQI33854.1"/>
    </source>
</evidence>
<dbReference type="Proteomes" id="UP000249005">
    <property type="component" value="Chromosome 1"/>
</dbReference>
<dbReference type="InterPro" id="IPR037026">
    <property type="entry name" value="Vgr_OB-fold_dom_sf"/>
</dbReference>
<dbReference type="KEGG" id="lri:NCTC12151_00020"/>
<dbReference type="Pfam" id="PF10106">
    <property type="entry name" value="DUF2345"/>
    <property type="match status" value="1"/>
</dbReference>
<dbReference type="Gene3D" id="4.10.220.110">
    <property type="match status" value="1"/>
</dbReference>
<organism evidence="5 6">
    <name type="scientific">Leminorella richardii</name>
    <dbReference type="NCBI Taxonomy" id="158841"/>
    <lineage>
        <taxon>Bacteria</taxon>
        <taxon>Pseudomonadati</taxon>
        <taxon>Pseudomonadota</taxon>
        <taxon>Gammaproteobacteria</taxon>
        <taxon>Enterobacterales</taxon>
        <taxon>Budviciaceae</taxon>
        <taxon>Leminorella</taxon>
    </lineage>
</organism>
<accession>A0A2X4XBB3</accession>
<dbReference type="SUPFAM" id="SSF69279">
    <property type="entry name" value="Phage tail proteins"/>
    <property type="match status" value="3"/>
</dbReference>
<name>A0A2X4XBB3_9GAMM</name>
<protein>
    <submittedName>
        <fullName evidence="5">Uncharacterized protein conserved in bacteria</fullName>
    </submittedName>
</protein>
<dbReference type="InterPro" id="IPR006533">
    <property type="entry name" value="T6SS_Vgr_RhsGE"/>
</dbReference>
<dbReference type="Pfam" id="PF13296">
    <property type="entry name" value="T6SS_Vgr"/>
    <property type="match status" value="1"/>
</dbReference>
<dbReference type="RefSeq" id="WP_170126458.1">
    <property type="nucleotide sequence ID" value="NZ_LR698987.1"/>
</dbReference>
<evidence type="ECO:0000313" key="6">
    <source>
        <dbReference type="Proteomes" id="UP000249005"/>
    </source>
</evidence>
<feature type="domain" description="Gp5/Type VI secretion system Vgr protein OB-fold" evidence="2">
    <location>
        <begin position="552"/>
        <end position="619"/>
    </location>
</feature>
<evidence type="ECO:0000259" key="4">
    <source>
        <dbReference type="Pfam" id="PF13296"/>
    </source>
</evidence>
<evidence type="ECO:0000256" key="1">
    <source>
        <dbReference type="SAM" id="MobiDB-lite"/>
    </source>
</evidence>
<sequence>MKEQLIGKGKAFLDKQMLAYGLDGLFGGGDENSGGGVGRATPVSDGMNRYQLGIDGVRSRLSILRIQGHEHLSEPWRFSVQFTAPHELSMQQVLSQRAAIALAPGGISDLINSTLGLSRGLMSAFNAFGGMFSDKVGQAFNAPLGGFSINGIVRSVGRSAFVTSALGMSGGGEFGETRALYGIVTSFSQLSTSGDEALYEVTVSPRLQLLDNTRGNAIYQNQTVPQVVEEVLRKHELTGVDFRFELAETYPVKEYLTQWEESDLTFIRRLLADSGIWFRFESHAEHGCDVVVFGDSVQQYQDGPQASYRQPTGNNDGGLEAVWDMSVARKTVPQSVITQDYNYRAALSGMKSDVNEQKKDATTRGQHYLYAEHYRDRGEVVQSGNEQDDLLGQFGNVLDGFGNVLDGFGGAARGQAKELLNKFGFGDESGEGGEESQEPEGVGQGAWYGKLCHQRLMTEQITISGKTTLAHLAPGQILTVNGSPIAEAGGGILIVSVESIGDRSQAYQLTFTGIPYDALRPYRPALLAWPNIGGTLPARVTSPDNDQYGYMDSHGRYRVKMDFDLNDSWRKGEESLWMRRASVYAGDTYGLHFPLIDGTEVAIAFTGGNPDRPYISHAMHDSRHPELVTAINHKRNVIRTPANNKLRMDDERGKEHIKVATEYGKTQLNMGHLVDAERSLRGQGFELRTDEWGAIRAEKGIQITTEPQKKAQGAQRDMSSVIKQLEEALAIARGLSGAAEVAEAVMSPLDKQEALQMTIDSLNAAGVALYGDEGVASLTPKSQQISAGENVIVTSGQDVAVSAFKKFTLAAGEMLSLFVQKLGIKLIAASGRVQIQAQDDEMELTSMKNMFITAVDGKMVIHARKELLLMSGGAGVRIRNGVVEIIAPKRIEHKSPALNHLAGESVNGVMPSFQKGEFVRKFRLHVEGSPEQVIANRRFRVYRADGSVEEGVSDENGESPLLEMDELEQVRIEVLEVVRNG</sequence>